<sequence length="56" mass="6038">MTASSMASAAPLWDHLVKSVRGACENYTDAELETVIRFLADATAITHDSTGRIADR</sequence>
<organism evidence="1 2">
    <name type="scientific">Amycolatopsis decaplanina DSM 44594</name>
    <dbReference type="NCBI Taxonomy" id="1284240"/>
    <lineage>
        <taxon>Bacteria</taxon>
        <taxon>Bacillati</taxon>
        <taxon>Actinomycetota</taxon>
        <taxon>Actinomycetes</taxon>
        <taxon>Pseudonocardiales</taxon>
        <taxon>Pseudonocardiaceae</taxon>
        <taxon>Amycolatopsis</taxon>
    </lineage>
</organism>
<keyword evidence="2" id="KW-1185">Reference proteome</keyword>
<dbReference type="RefSeq" id="WP_007032433.1">
    <property type="nucleotide sequence ID" value="NZ_AOHO01000063.1"/>
</dbReference>
<dbReference type="PATRIC" id="fig|1284240.4.peg.4661"/>
<evidence type="ECO:0000313" key="1">
    <source>
        <dbReference type="EMBL" id="EME56777.1"/>
    </source>
</evidence>
<gene>
    <name evidence="1" type="ORF">H074_22949</name>
</gene>
<accession>M2YPN4</accession>
<proteinExistence type="predicted"/>
<dbReference type="Proteomes" id="UP000054226">
    <property type="component" value="Unassembled WGS sequence"/>
</dbReference>
<evidence type="ECO:0000313" key="2">
    <source>
        <dbReference type="Proteomes" id="UP000054226"/>
    </source>
</evidence>
<name>M2YPN4_9PSEU</name>
<protein>
    <submittedName>
        <fullName evidence="1">MarR family transcriptional regulator</fullName>
    </submittedName>
</protein>
<dbReference type="EMBL" id="AOHO01000063">
    <property type="protein sequence ID" value="EME56777.1"/>
    <property type="molecule type" value="Genomic_DNA"/>
</dbReference>
<dbReference type="AlphaFoldDB" id="M2YPN4"/>
<comment type="caution">
    <text evidence="1">The sequence shown here is derived from an EMBL/GenBank/DDBJ whole genome shotgun (WGS) entry which is preliminary data.</text>
</comment>
<reference evidence="1 2" key="1">
    <citation type="journal article" date="2013" name="Genome Announc.">
        <title>Draft Genome Sequence of Amycolatopsis decaplanina Strain DSM 44594T.</title>
        <authorList>
            <person name="Kaur N."/>
            <person name="Kumar S."/>
            <person name="Bala M."/>
            <person name="Raghava G.P."/>
            <person name="Mayilraj S."/>
        </authorList>
    </citation>
    <scope>NUCLEOTIDE SEQUENCE [LARGE SCALE GENOMIC DNA]</scope>
    <source>
        <strain evidence="1 2">DSM 44594</strain>
    </source>
</reference>